<feature type="transmembrane region" description="Helical" evidence="1">
    <location>
        <begin position="47"/>
        <end position="71"/>
    </location>
</feature>
<reference evidence="2 3" key="1">
    <citation type="journal article" date="2009" name="Stand. Genomic Sci.">
        <title>Complete genome sequence of Beutenbergia cavernae type strain (HKI 0122).</title>
        <authorList>
            <person name="Land M."/>
            <person name="Pukall R."/>
            <person name="Abt B."/>
            <person name="Goker M."/>
            <person name="Rohde M."/>
            <person name="Glavina Del Rio T."/>
            <person name="Tice H."/>
            <person name="Copeland A."/>
            <person name="Cheng J.F."/>
            <person name="Lucas S."/>
            <person name="Chen F."/>
            <person name="Nolan M."/>
            <person name="Bruce D."/>
            <person name="Goodwin L."/>
            <person name="Pitluck S."/>
            <person name="Ivanova N."/>
            <person name="Mavromatis K."/>
            <person name="Ovchinnikova G."/>
            <person name="Pati A."/>
            <person name="Chen A."/>
            <person name="Palaniappan K."/>
            <person name="Hauser L."/>
            <person name="Chang Y.J."/>
            <person name="Jefferies C.C."/>
            <person name="Saunders E."/>
            <person name="Brettin T."/>
            <person name="Detter J.C."/>
            <person name="Han C."/>
            <person name="Chain P."/>
            <person name="Bristow J."/>
            <person name="Eisen J.A."/>
            <person name="Markowitz V."/>
            <person name="Hugenholtz P."/>
            <person name="Kyrpides N.C."/>
            <person name="Klenk H.P."/>
            <person name="Lapidus A."/>
        </authorList>
    </citation>
    <scope>NUCLEOTIDE SEQUENCE [LARGE SCALE GENOMIC DNA]</scope>
    <source>
        <strain evidence="3">ATCC BAA-8 / DSM 12333 / NBRC 16432</strain>
    </source>
</reference>
<feature type="transmembrane region" description="Helical" evidence="1">
    <location>
        <begin position="92"/>
        <end position="114"/>
    </location>
</feature>
<evidence type="ECO:0000256" key="1">
    <source>
        <dbReference type="SAM" id="Phobius"/>
    </source>
</evidence>
<proteinExistence type="predicted"/>
<evidence type="ECO:0000313" key="2">
    <source>
        <dbReference type="EMBL" id="ACQ79774.1"/>
    </source>
</evidence>
<dbReference type="Proteomes" id="UP000007962">
    <property type="component" value="Chromosome"/>
</dbReference>
<gene>
    <name evidence="2" type="ordered locus">Bcav_1518</name>
</gene>
<evidence type="ECO:0000313" key="3">
    <source>
        <dbReference type="Proteomes" id="UP000007962"/>
    </source>
</evidence>
<protein>
    <submittedName>
        <fullName evidence="2">Uncharacterized protein</fullName>
    </submittedName>
</protein>
<name>C5C375_BEUC1</name>
<dbReference type="RefSeq" id="WP_015882014.1">
    <property type="nucleotide sequence ID" value="NC_012669.1"/>
</dbReference>
<accession>C5C375</accession>
<dbReference type="HOGENOM" id="CLU_1601217_0_0_11"/>
<organism evidence="2 3">
    <name type="scientific">Beutenbergia cavernae (strain ATCC BAA-8 / DSM 12333 / CCUG 43141 / JCM 11478 / NBRC 16432 / NCIMB 13614 / HKI 0122)</name>
    <dbReference type="NCBI Taxonomy" id="471853"/>
    <lineage>
        <taxon>Bacteria</taxon>
        <taxon>Bacillati</taxon>
        <taxon>Actinomycetota</taxon>
        <taxon>Actinomycetes</taxon>
        <taxon>Micrococcales</taxon>
        <taxon>Beutenbergiaceae</taxon>
        <taxon>Beutenbergia</taxon>
    </lineage>
</organism>
<feature type="transmembrane region" description="Helical" evidence="1">
    <location>
        <begin position="134"/>
        <end position="154"/>
    </location>
</feature>
<dbReference type="OrthoDB" id="5147956at2"/>
<dbReference type="STRING" id="471853.Bcav_1518"/>
<dbReference type="KEGG" id="bcv:Bcav_1518"/>
<dbReference type="EMBL" id="CP001618">
    <property type="protein sequence ID" value="ACQ79774.1"/>
    <property type="molecule type" value="Genomic_DNA"/>
</dbReference>
<feature type="transmembrane region" description="Helical" evidence="1">
    <location>
        <begin position="12"/>
        <end position="35"/>
    </location>
</feature>
<dbReference type="AlphaFoldDB" id="C5C375"/>
<keyword evidence="1" id="KW-0812">Transmembrane</keyword>
<keyword evidence="1" id="KW-1133">Transmembrane helix</keyword>
<sequence length="178" mass="19405">MTRGWSQASATFGVALRFFFRHYAAIAAFGALASAQRFLAVSGDERFAFAGGVGGEVFTAVVRLMFLAWLVRTLFRAERAMPWAQLGRRLSRFVAGNAPMLLASAAMLVGLTLVFKVVPELLAADLSPDAHATFLSWELAIKNVTVIPFVMVWVTTIAREALRASDHATDREREPASA</sequence>
<keyword evidence="1" id="KW-0472">Membrane</keyword>
<dbReference type="eggNOG" id="ENOG5031WGV">
    <property type="taxonomic scope" value="Bacteria"/>
</dbReference>
<keyword evidence="3" id="KW-1185">Reference proteome</keyword>